<dbReference type="InterPro" id="IPR001086">
    <property type="entry name" value="Preph_deHydtase"/>
</dbReference>
<dbReference type="GO" id="GO:0004664">
    <property type="term" value="F:prephenate dehydratase activity"/>
    <property type="evidence" value="ECO:0007669"/>
    <property type="project" value="UniProtKB-EC"/>
</dbReference>
<dbReference type="CDD" id="cd13631">
    <property type="entry name" value="PBP2_Ct-PDT_like"/>
    <property type="match status" value="1"/>
</dbReference>
<evidence type="ECO:0000256" key="7">
    <source>
        <dbReference type="ARBA" id="ARBA00047848"/>
    </source>
</evidence>
<evidence type="ECO:0000256" key="5">
    <source>
        <dbReference type="ARBA" id="ARBA00023222"/>
    </source>
</evidence>
<dbReference type="PROSITE" id="PS00857">
    <property type="entry name" value="PREPHENATE_DEHYDR_1"/>
    <property type="match status" value="1"/>
</dbReference>
<dbReference type="PANTHER" id="PTHR21022:SF19">
    <property type="entry name" value="PREPHENATE DEHYDRATASE-RELATED"/>
    <property type="match status" value="1"/>
</dbReference>
<accession>A0A7C5R138</accession>
<evidence type="ECO:0000256" key="2">
    <source>
        <dbReference type="ARBA" id="ARBA00013147"/>
    </source>
</evidence>
<dbReference type="GO" id="GO:0009094">
    <property type="term" value="P:L-phenylalanine biosynthetic process"/>
    <property type="evidence" value="ECO:0007669"/>
    <property type="project" value="UniProtKB-UniPathway"/>
</dbReference>
<dbReference type="GO" id="GO:0005737">
    <property type="term" value="C:cytoplasm"/>
    <property type="evidence" value="ECO:0007669"/>
    <property type="project" value="TreeGrafter"/>
</dbReference>
<comment type="catalytic activity">
    <reaction evidence="7">
        <text>prephenate + H(+) = 3-phenylpyruvate + CO2 + H2O</text>
        <dbReference type="Rhea" id="RHEA:21648"/>
        <dbReference type="ChEBI" id="CHEBI:15377"/>
        <dbReference type="ChEBI" id="CHEBI:15378"/>
        <dbReference type="ChEBI" id="CHEBI:16526"/>
        <dbReference type="ChEBI" id="CHEBI:18005"/>
        <dbReference type="ChEBI" id="CHEBI:29934"/>
        <dbReference type="EC" id="4.2.1.51"/>
    </reaction>
</comment>
<evidence type="ECO:0000256" key="3">
    <source>
        <dbReference type="ARBA" id="ARBA00022605"/>
    </source>
</evidence>
<dbReference type="Proteomes" id="UP000885830">
    <property type="component" value="Unassembled WGS sequence"/>
</dbReference>
<proteinExistence type="predicted"/>
<dbReference type="AlphaFoldDB" id="A0A7C5R138"/>
<dbReference type="Gene3D" id="3.40.190.10">
    <property type="entry name" value="Periplasmic binding protein-like II"/>
    <property type="match status" value="2"/>
</dbReference>
<sequence>MKNSIVYQGMPGAFSHLAASQYYPQHKPVSVRSFGAAFEAVRNGQAALAMIPVENSLAGRVSDIYHLLPDGGLSIVAEHFMPVHHNLLVKPGTKLNQIKYAYSHPMALSQVRRHLLSLDIQPINDLDTAGAAHRVANSDETSIAAIASSLAAKTYSLEILQENIEDAKHNTTRFLTLSKQ</sequence>
<comment type="pathway">
    <text evidence="1">Amino-acid biosynthesis; L-phenylalanine biosynthesis; phenylpyruvate from prephenate: step 1/1.</text>
</comment>
<evidence type="ECO:0000256" key="4">
    <source>
        <dbReference type="ARBA" id="ARBA00023141"/>
    </source>
</evidence>
<evidence type="ECO:0000259" key="8">
    <source>
        <dbReference type="PROSITE" id="PS51171"/>
    </source>
</evidence>
<dbReference type="InterPro" id="IPR018528">
    <property type="entry name" value="Preph_deHydtase_CS"/>
</dbReference>
<dbReference type="EMBL" id="DRMJ01000389">
    <property type="protein sequence ID" value="HHL43444.1"/>
    <property type="molecule type" value="Genomic_DNA"/>
</dbReference>
<dbReference type="SUPFAM" id="SSF53850">
    <property type="entry name" value="Periplasmic binding protein-like II"/>
    <property type="match status" value="1"/>
</dbReference>
<evidence type="ECO:0000256" key="1">
    <source>
        <dbReference type="ARBA" id="ARBA00004741"/>
    </source>
</evidence>
<gene>
    <name evidence="9" type="ORF">ENJ42_07500</name>
</gene>
<evidence type="ECO:0000313" key="9">
    <source>
        <dbReference type="EMBL" id="HHL43444.1"/>
    </source>
</evidence>
<keyword evidence="4" id="KW-0057">Aromatic amino acid biosynthesis</keyword>
<keyword evidence="6 9" id="KW-0456">Lyase</keyword>
<feature type="non-terminal residue" evidence="9">
    <location>
        <position position="180"/>
    </location>
</feature>
<dbReference type="UniPathway" id="UPA00121">
    <property type="reaction ID" value="UER00345"/>
</dbReference>
<dbReference type="PANTHER" id="PTHR21022">
    <property type="entry name" value="PREPHENATE DEHYDRATASE P PROTEIN"/>
    <property type="match status" value="1"/>
</dbReference>
<name>A0A7C5R138_9PROT</name>
<reference evidence="9" key="1">
    <citation type="journal article" date="2020" name="mSystems">
        <title>Genome- and Community-Level Interaction Insights into Carbon Utilization and Element Cycling Functions of Hydrothermarchaeota in Hydrothermal Sediment.</title>
        <authorList>
            <person name="Zhou Z."/>
            <person name="Liu Y."/>
            <person name="Xu W."/>
            <person name="Pan J."/>
            <person name="Luo Z.H."/>
            <person name="Li M."/>
        </authorList>
    </citation>
    <scope>NUCLEOTIDE SEQUENCE [LARGE SCALE GENOMIC DNA]</scope>
    <source>
        <strain evidence="9">HyVt-485</strain>
    </source>
</reference>
<dbReference type="EC" id="4.2.1.51" evidence="2"/>
<dbReference type="Pfam" id="PF00800">
    <property type="entry name" value="PDT"/>
    <property type="match status" value="1"/>
</dbReference>
<evidence type="ECO:0000256" key="6">
    <source>
        <dbReference type="ARBA" id="ARBA00023239"/>
    </source>
</evidence>
<organism evidence="9">
    <name type="scientific">Hellea balneolensis</name>
    <dbReference type="NCBI Taxonomy" id="287478"/>
    <lineage>
        <taxon>Bacteria</taxon>
        <taxon>Pseudomonadati</taxon>
        <taxon>Pseudomonadota</taxon>
        <taxon>Alphaproteobacteria</taxon>
        <taxon>Maricaulales</taxon>
        <taxon>Robiginitomaculaceae</taxon>
        <taxon>Hellea</taxon>
    </lineage>
</organism>
<protein>
    <recommendedName>
        <fullName evidence="2">prephenate dehydratase</fullName>
        <ecNumber evidence="2">4.2.1.51</ecNumber>
    </recommendedName>
</protein>
<feature type="domain" description="Prephenate dehydratase" evidence="8">
    <location>
        <begin position="4"/>
        <end position="179"/>
    </location>
</feature>
<keyword evidence="5" id="KW-0584">Phenylalanine biosynthesis</keyword>
<comment type="caution">
    <text evidence="9">The sequence shown here is derived from an EMBL/GenBank/DDBJ whole genome shotgun (WGS) entry which is preliminary data.</text>
</comment>
<keyword evidence="3" id="KW-0028">Amino-acid biosynthesis</keyword>
<dbReference type="PROSITE" id="PS51171">
    <property type="entry name" value="PREPHENATE_DEHYDR_3"/>
    <property type="match status" value="1"/>
</dbReference>